<dbReference type="OrthoDB" id="2955at10239"/>
<evidence type="ECO:0008006" key="3">
    <source>
        <dbReference type="Google" id="ProtNLM"/>
    </source>
</evidence>
<dbReference type="Gene3D" id="3.40.50.300">
    <property type="entry name" value="P-loop containing nucleotide triphosphate hydrolases"/>
    <property type="match status" value="1"/>
</dbReference>
<evidence type="ECO:0000313" key="1">
    <source>
        <dbReference type="EMBL" id="AHV83271.1"/>
    </source>
</evidence>
<gene>
    <name evidence="1" type="ORF">P162_0074</name>
</gene>
<reference evidence="1 2" key="1">
    <citation type="submission" date="2014-02" db="EMBL/GenBank/DDBJ databases">
        <title>Complete genome sequences of four novel Lactococcus lactis phages distantly related to the rare 1706 phage species.</title>
        <authorList>
            <person name="Kot W."/>
            <person name="Neve H."/>
            <person name="Vogensen F.K."/>
            <person name="Heller K.J."/>
            <person name="Hansen L.H."/>
        </authorList>
    </citation>
    <scope>NUCLEOTIDE SEQUENCE [LARGE SCALE GENOMIC DNA]</scope>
</reference>
<dbReference type="SUPFAM" id="SSF52540">
    <property type="entry name" value="P-loop containing nucleoside triphosphate hydrolases"/>
    <property type="match status" value="1"/>
</dbReference>
<dbReference type="Proteomes" id="UP000019792">
    <property type="component" value="Segment"/>
</dbReference>
<dbReference type="RefSeq" id="YP_009036817.1">
    <property type="nucleotide sequence ID" value="NC_024214.1"/>
</dbReference>
<dbReference type="EMBL" id="KJ489013">
    <property type="protein sequence ID" value="AHV83271.1"/>
    <property type="molecule type" value="Genomic_DNA"/>
</dbReference>
<name>X4Y8E0_9CAUD</name>
<organism evidence="1 2">
    <name type="scientific">Lactococcus phage P162</name>
    <dbReference type="NCBI Taxonomy" id="1476889"/>
    <lineage>
        <taxon>Viruses</taxon>
        <taxon>Duplodnaviria</taxon>
        <taxon>Heunggongvirae</taxon>
        <taxon>Uroviricota</taxon>
        <taxon>Caudoviricetes</taxon>
        <taxon>Nevevirus</taxon>
        <taxon>Nevevirus P162</taxon>
    </lineage>
</organism>
<sequence>MKLGSITLTDKQALAMRSLTSGKVLLGGVGSGKTFTSIFWAHANLSSVSNKTIHVITTAMKRDLIEAGKDKPDWQSSLEACGITDYVVDSWNNVDKYIHIKNSLFIFDEQRVVGTGKWSKSFVTIAHNNKWVLCSATPGDTYLDYLSIFLANGFYKNKTDFINQHIEYDQYAKYPKVKAFHNKEKLEYLRKSILVPMTVLRHTTRKREDVFCKYDIELYLKVANRRWDYIENCPIENASRYTHLLRRITATSQQRIQKASEIMFGVRRLIVFYNYDYERDILLNIATNLGKTCAEWNGHNHEPVPQGDEWLYLVQYTAGSEGWNCIATDSILFYSPNYSYKVMEQAEGRIDRSNTPYKTLYYYNLTSNAKIDKDVKRTVALKKKFNEASWAAAVSSYFKKDKPRRRT</sequence>
<dbReference type="KEGG" id="vg:19527359"/>
<dbReference type="GeneID" id="19527359"/>
<keyword evidence="2" id="KW-1185">Reference proteome</keyword>
<protein>
    <recommendedName>
        <fullName evidence="3">DNA helicase</fullName>
    </recommendedName>
</protein>
<dbReference type="InterPro" id="IPR027417">
    <property type="entry name" value="P-loop_NTPase"/>
</dbReference>
<proteinExistence type="predicted"/>
<evidence type="ECO:0000313" key="2">
    <source>
        <dbReference type="Proteomes" id="UP000019792"/>
    </source>
</evidence>
<accession>X4Y8E0</accession>